<proteinExistence type="predicted"/>
<dbReference type="SUPFAM" id="SSF48508">
    <property type="entry name" value="Nuclear receptor ligand-binding domain"/>
    <property type="match status" value="1"/>
</dbReference>
<evidence type="ECO:0000259" key="4">
    <source>
        <dbReference type="PROSITE" id="PS51843"/>
    </source>
</evidence>
<dbReference type="AlphaFoldDB" id="A0A914PMX4"/>
<accession>A0A914PMX4</accession>
<evidence type="ECO:0000256" key="3">
    <source>
        <dbReference type="ARBA" id="ARBA00023170"/>
    </source>
</evidence>
<dbReference type="PROSITE" id="PS51843">
    <property type="entry name" value="NR_LBD"/>
    <property type="match status" value="1"/>
</dbReference>
<evidence type="ECO:0000313" key="5">
    <source>
        <dbReference type="Proteomes" id="UP000887578"/>
    </source>
</evidence>
<dbReference type="Gene3D" id="1.10.565.10">
    <property type="entry name" value="Retinoid X Receptor"/>
    <property type="match status" value="1"/>
</dbReference>
<feature type="domain" description="NR LBD" evidence="4">
    <location>
        <begin position="1"/>
        <end position="92"/>
    </location>
</feature>
<dbReference type="WBParaSite" id="PDA_v2.g1731.t1">
    <property type="protein sequence ID" value="PDA_v2.g1731.t1"/>
    <property type="gene ID" value="PDA_v2.g1731"/>
</dbReference>
<reference evidence="6" key="1">
    <citation type="submission" date="2022-11" db="UniProtKB">
        <authorList>
            <consortium name="WormBaseParasite"/>
        </authorList>
    </citation>
    <scope>IDENTIFICATION</scope>
</reference>
<dbReference type="InterPro" id="IPR000536">
    <property type="entry name" value="Nucl_hrmn_rcpt_lig-bd"/>
</dbReference>
<keyword evidence="5" id="KW-1185">Reference proteome</keyword>
<organism evidence="5 6">
    <name type="scientific">Panagrolaimus davidi</name>
    <dbReference type="NCBI Taxonomy" id="227884"/>
    <lineage>
        <taxon>Eukaryota</taxon>
        <taxon>Metazoa</taxon>
        <taxon>Ecdysozoa</taxon>
        <taxon>Nematoda</taxon>
        <taxon>Chromadorea</taxon>
        <taxon>Rhabditida</taxon>
        <taxon>Tylenchina</taxon>
        <taxon>Panagrolaimomorpha</taxon>
        <taxon>Panagrolaimoidea</taxon>
        <taxon>Panagrolaimidae</taxon>
        <taxon>Panagrolaimus</taxon>
    </lineage>
</organism>
<evidence type="ECO:0000313" key="6">
    <source>
        <dbReference type="WBParaSite" id="PDA_v2.g1731.t1"/>
    </source>
</evidence>
<evidence type="ECO:0000256" key="2">
    <source>
        <dbReference type="ARBA" id="ARBA00023163"/>
    </source>
</evidence>
<protein>
    <submittedName>
        <fullName evidence="6">NR LBD domain-containing protein</fullName>
    </submittedName>
</protein>
<evidence type="ECO:0000256" key="1">
    <source>
        <dbReference type="ARBA" id="ARBA00023015"/>
    </source>
</evidence>
<dbReference type="Pfam" id="PF00104">
    <property type="entry name" value="Hormone_recep"/>
    <property type="match status" value="1"/>
</dbReference>
<keyword evidence="1" id="KW-0805">Transcription regulation</keyword>
<dbReference type="InterPro" id="IPR035500">
    <property type="entry name" value="NHR-like_dom_sf"/>
</dbReference>
<name>A0A914PMX4_9BILA</name>
<keyword evidence="3" id="KW-0675">Receptor</keyword>
<sequence>MRELGYDTNDYVALKAAIFFNPYSIRKFKEPTDATTTSILKQTRLLALKVLKNNKPDDYDECRFGQLLLLLPAVHSIAQQLVEDVQLCQYVL</sequence>
<keyword evidence="2" id="KW-0804">Transcription</keyword>
<dbReference type="Proteomes" id="UP000887578">
    <property type="component" value="Unplaced"/>
</dbReference>